<evidence type="ECO:0000313" key="1">
    <source>
        <dbReference type="EMBL" id="KAF8442013.1"/>
    </source>
</evidence>
<keyword evidence="2" id="KW-1185">Reference proteome</keyword>
<protein>
    <submittedName>
        <fullName evidence="1">Uncharacterized protein</fullName>
    </submittedName>
</protein>
<gene>
    <name evidence="1" type="ORF">L210DRAFT_3358920</name>
</gene>
<reference evidence="1" key="2">
    <citation type="journal article" date="2020" name="Nat. Commun.">
        <title>Large-scale genome sequencing of mycorrhizal fungi provides insights into the early evolution of symbiotic traits.</title>
        <authorList>
            <person name="Miyauchi S."/>
            <person name="Kiss E."/>
            <person name="Kuo A."/>
            <person name="Drula E."/>
            <person name="Kohler A."/>
            <person name="Sanchez-Garcia M."/>
            <person name="Morin E."/>
            <person name="Andreopoulos B."/>
            <person name="Barry K.W."/>
            <person name="Bonito G."/>
            <person name="Buee M."/>
            <person name="Carver A."/>
            <person name="Chen C."/>
            <person name="Cichocki N."/>
            <person name="Clum A."/>
            <person name="Culley D."/>
            <person name="Crous P.W."/>
            <person name="Fauchery L."/>
            <person name="Girlanda M."/>
            <person name="Hayes R.D."/>
            <person name="Keri Z."/>
            <person name="LaButti K."/>
            <person name="Lipzen A."/>
            <person name="Lombard V."/>
            <person name="Magnuson J."/>
            <person name="Maillard F."/>
            <person name="Murat C."/>
            <person name="Nolan M."/>
            <person name="Ohm R.A."/>
            <person name="Pangilinan J."/>
            <person name="Pereira M.F."/>
            <person name="Perotto S."/>
            <person name="Peter M."/>
            <person name="Pfister S."/>
            <person name="Riley R."/>
            <person name="Sitrit Y."/>
            <person name="Stielow J.B."/>
            <person name="Szollosi G."/>
            <person name="Zifcakova L."/>
            <person name="Stursova M."/>
            <person name="Spatafora J.W."/>
            <person name="Tedersoo L."/>
            <person name="Vaario L.M."/>
            <person name="Yamada A."/>
            <person name="Yan M."/>
            <person name="Wang P."/>
            <person name="Xu J."/>
            <person name="Bruns T."/>
            <person name="Baldrian P."/>
            <person name="Vilgalys R."/>
            <person name="Dunand C."/>
            <person name="Henrissat B."/>
            <person name="Grigoriev I.V."/>
            <person name="Hibbett D."/>
            <person name="Nagy L.G."/>
            <person name="Martin F.M."/>
        </authorList>
    </citation>
    <scope>NUCLEOTIDE SEQUENCE</scope>
    <source>
        <strain evidence="1">BED1</strain>
    </source>
</reference>
<accession>A0AAD4GG67</accession>
<reference evidence="1" key="1">
    <citation type="submission" date="2019-10" db="EMBL/GenBank/DDBJ databases">
        <authorList>
            <consortium name="DOE Joint Genome Institute"/>
            <person name="Kuo A."/>
            <person name="Miyauchi S."/>
            <person name="Kiss E."/>
            <person name="Drula E."/>
            <person name="Kohler A."/>
            <person name="Sanchez-Garcia M."/>
            <person name="Andreopoulos B."/>
            <person name="Barry K.W."/>
            <person name="Bonito G."/>
            <person name="Buee M."/>
            <person name="Carver A."/>
            <person name="Chen C."/>
            <person name="Cichocki N."/>
            <person name="Clum A."/>
            <person name="Culley D."/>
            <person name="Crous P.W."/>
            <person name="Fauchery L."/>
            <person name="Girlanda M."/>
            <person name="Hayes R."/>
            <person name="Keri Z."/>
            <person name="LaButti K."/>
            <person name="Lipzen A."/>
            <person name="Lombard V."/>
            <person name="Magnuson J."/>
            <person name="Maillard F."/>
            <person name="Morin E."/>
            <person name="Murat C."/>
            <person name="Nolan M."/>
            <person name="Ohm R."/>
            <person name="Pangilinan J."/>
            <person name="Pereira M."/>
            <person name="Perotto S."/>
            <person name="Peter M."/>
            <person name="Riley R."/>
            <person name="Sitrit Y."/>
            <person name="Stielow B."/>
            <person name="Szollosi G."/>
            <person name="Zifcakova L."/>
            <person name="Stursova M."/>
            <person name="Spatafora J.W."/>
            <person name="Tedersoo L."/>
            <person name="Vaario L.-M."/>
            <person name="Yamada A."/>
            <person name="Yan M."/>
            <person name="Wang P."/>
            <person name="Xu J."/>
            <person name="Bruns T."/>
            <person name="Baldrian P."/>
            <person name="Vilgalys R."/>
            <person name="Henrissat B."/>
            <person name="Grigoriev I.V."/>
            <person name="Hibbett D."/>
            <person name="Nagy L.G."/>
            <person name="Martin F.M."/>
        </authorList>
    </citation>
    <scope>NUCLEOTIDE SEQUENCE</scope>
    <source>
        <strain evidence="1">BED1</strain>
    </source>
</reference>
<evidence type="ECO:0000313" key="2">
    <source>
        <dbReference type="Proteomes" id="UP001194468"/>
    </source>
</evidence>
<feature type="non-terminal residue" evidence="1">
    <location>
        <position position="1"/>
    </location>
</feature>
<dbReference type="EMBL" id="WHUW01000009">
    <property type="protein sequence ID" value="KAF8442013.1"/>
    <property type="molecule type" value="Genomic_DNA"/>
</dbReference>
<feature type="non-terminal residue" evidence="1">
    <location>
        <position position="164"/>
    </location>
</feature>
<name>A0AAD4GG67_BOLED</name>
<dbReference type="AlphaFoldDB" id="A0AAD4GG67"/>
<comment type="caution">
    <text evidence="1">The sequence shown here is derived from an EMBL/GenBank/DDBJ whole genome shotgun (WGS) entry which is preliminary data.</text>
</comment>
<proteinExistence type="predicted"/>
<organism evidence="1 2">
    <name type="scientific">Boletus edulis BED1</name>
    <dbReference type="NCBI Taxonomy" id="1328754"/>
    <lineage>
        <taxon>Eukaryota</taxon>
        <taxon>Fungi</taxon>
        <taxon>Dikarya</taxon>
        <taxon>Basidiomycota</taxon>
        <taxon>Agaricomycotina</taxon>
        <taxon>Agaricomycetes</taxon>
        <taxon>Agaricomycetidae</taxon>
        <taxon>Boletales</taxon>
        <taxon>Boletineae</taxon>
        <taxon>Boletaceae</taxon>
        <taxon>Boletoideae</taxon>
        <taxon>Boletus</taxon>
    </lineage>
</organism>
<dbReference type="Proteomes" id="UP001194468">
    <property type="component" value="Unassembled WGS sequence"/>
</dbReference>
<sequence>LNEDGSFKEPKDVTKIIAKLEYCMRLTFLKEIRARANADRDNITEAIACDMLQPWFTEKTYSTFSRLRSLQHRASTIAYETMGLPRIWWTDTDNWTSLKYKGNSIAFPSICAMFQDMEDDLITTWENKVLRGLTLRVDYQDLVDDPTNTDIGYSFIFDSKNTCF</sequence>